<sequence>MLTDQEQENLVLQLCATAEVMGGALKPGVALLMAEDLSGHNFRTIVRALSRVRMQCYGMLTLKHILDRMDDGTQHPGAIEAWARCLAAEDEANTVVWTTEMEQAWHVALPVLEGRDRVGARMAFIQHYERLTSRAAVVGEKPDWRISQGFDPALRHREIQRALETGLLPTPLAEKYLPPPASGNNISGQKRIAAKVHEMAQALAADRRKCEKARRKRIEYERSRRLNLFDDQYQQLLDKQQKLDNKRK</sequence>
<organism evidence="1 2">
    <name type="scientific">Erwinia pyrifoliae</name>
    <dbReference type="NCBI Taxonomy" id="79967"/>
    <lineage>
        <taxon>Bacteria</taxon>
        <taxon>Pseudomonadati</taxon>
        <taxon>Pseudomonadota</taxon>
        <taxon>Gammaproteobacteria</taxon>
        <taxon>Enterobacterales</taxon>
        <taxon>Erwiniaceae</taxon>
        <taxon>Erwinia</taxon>
    </lineage>
</organism>
<reference evidence="1" key="1">
    <citation type="submission" date="2022-07" db="EMBL/GenBank/DDBJ databases">
        <title>Genetic diversity of Erwinia pyrifoliae.</title>
        <authorList>
            <person name="Park D.S."/>
            <person name="Ham H."/>
        </authorList>
    </citation>
    <scope>NUCLEOTIDE SEQUENCE</scope>
    <source>
        <strain evidence="1">CP201486</strain>
    </source>
</reference>
<gene>
    <name evidence="1" type="ORF">NYP84_07980</name>
</gene>
<proteinExistence type="predicted"/>
<evidence type="ECO:0000313" key="1">
    <source>
        <dbReference type="EMBL" id="UWS35069.1"/>
    </source>
</evidence>
<evidence type="ECO:0000313" key="2">
    <source>
        <dbReference type="Proteomes" id="UP001058553"/>
    </source>
</evidence>
<dbReference type="EMBL" id="CP103445">
    <property type="protein sequence ID" value="UWS35069.1"/>
    <property type="molecule type" value="Genomic_DNA"/>
</dbReference>
<dbReference type="Proteomes" id="UP001058553">
    <property type="component" value="Chromosome"/>
</dbReference>
<keyword evidence="2" id="KW-1185">Reference proteome</keyword>
<dbReference type="RefSeq" id="WP_259826267.1">
    <property type="nucleotide sequence ID" value="NZ_CP103445.1"/>
</dbReference>
<name>A0ABY5XCE6_ERWPY</name>
<protein>
    <submittedName>
        <fullName evidence="1">Uncharacterized protein</fullName>
    </submittedName>
</protein>
<accession>A0ABY5XCE6</accession>